<dbReference type="Proteomes" id="UP000327044">
    <property type="component" value="Unassembled WGS sequence"/>
</dbReference>
<protein>
    <submittedName>
        <fullName evidence="1">Uncharacterized protein</fullName>
    </submittedName>
</protein>
<dbReference type="PANTHER" id="PTHR33053">
    <property type="entry name" value="PROTEIN, PUTATIVE-RELATED"/>
    <property type="match status" value="1"/>
</dbReference>
<proteinExistence type="predicted"/>
<comment type="caution">
    <text evidence="1">The sequence shown here is derived from an EMBL/GenBank/DDBJ whole genome shotgun (WGS) entry which is preliminary data.</text>
</comment>
<reference evidence="1 2" key="1">
    <citation type="journal article" date="2018" name="Elife">
        <title>Firefly genomes illuminate parallel origins of bioluminescence in beetles.</title>
        <authorList>
            <person name="Fallon T.R."/>
            <person name="Lower S.E."/>
            <person name="Chang C.H."/>
            <person name="Bessho-Uehara M."/>
            <person name="Martin G.J."/>
            <person name="Bewick A.J."/>
            <person name="Behringer M."/>
            <person name="Debat H.J."/>
            <person name="Wong I."/>
            <person name="Day J.C."/>
            <person name="Suvorov A."/>
            <person name="Silva C.J."/>
            <person name="Stanger-Hall K.F."/>
            <person name="Hall D.W."/>
            <person name="Schmitz R.J."/>
            <person name="Nelson D.R."/>
            <person name="Lewis S.M."/>
            <person name="Shigenobu S."/>
            <person name="Bybee S.M."/>
            <person name="Larracuente A.M."/>
            <person name="Oba Y."/>
            <person name="Weng J.K."/>
        </authorList>
    </citation>
    <scope>NUCLEOTIDE SEQUENCE [LARGE SCALE GENOMIC DNA]</scope>
    <source>
        <strain evidence="1">1611_PpyrPB1</strain>
        <tissue evidence="1">Whole body</tissue>
    </source>
</reference>
<evidence type="ECO:0000313" key="2">
    <source>
        <dbReference type="Proteomes" id="UP000327044"/>
    </source>
</evidence>
<sequence>MTNVIVRIIGFVCDAPAKSDVLGVKGHSGYSSCTRCTVVGETRNHRRIFLETNCAARTNSDFINWIDPSYRLHDTSLVKIPNLDFVNGFVLDYMHLVCLGVMRTLIVTWYSGDLPHRLSFENISTISNNLLQLVQNTPTDFVRKPREIKYVLRWKATEFRMFLLYFGPVVLKGVLDPEKYNNFITLHVAISILCNTFRCKDKDQRQYARCLLINFIKNVQTLYSPDLMTHNFHGLIHLTDDADYFIGKIPDFSLDSISAFPFENYMQQIKRMVRAKNAPLEQIINRISEKFCYGSPIDPIHNTDTPKMLISHQSGPLLPNCGNPQYKKISFRSFTLSTTAPNNCCRLVNGDYQQFICNFRA</sequence>
<dbReference type="EMBL" id="VVIM01000009">
    <property type="protein sequence ID" value="KAB0793273.1"/>
    <property type="molecule type" value="Genomic_DNA"/>
</dbReference>
<organism evidence="1 2">
    <name type="scientific">Photinus pyralis</name>
    <name type="common">Common eastern firefly</name>
    <name type="synonym">Lampyris pyralis</name>
    <dbReference type="NCBI Taxonomy" id="7054"/>
    <lineage>
        <taxon>Eukaryota</taxon>
        <taxon>Metazoa</taxon>
        <taxon>Ecdysozoa</taxon>
        <taxon>Arthropoda</taxon>
        <taxon>Hexapoda</taxon>
        <taxon>Insecta</taxon>
        <taxon>Pterygota</taxon>
        <taxon>Neoptera</taxon>
        <taxon>Endopterygota</taxon>
        <taxon>Coleoptera</taxon>
        <taxon>Polyphaga</taxon>
        <taxon>Elateriformia</taxon>
        <taxon>Elateroidea</taxon>
        <taxon>Lampyridae</taxon>
        <taxon>Lampyrinae</taxon>
        <taxon>Photinus</taxon>
    </lineage>
</organism>
<gene>
    <name evidence="1" type="ORF">PPYR_12893</name>
</gene>
<dbReference type="InParanoid" id="A0A5N4A7I2"/>
<keyword evidence="2" id="KW-1185">Reference proteome</keyword>
<dbReference type="OrthoDB" id="10015795at2759"/>
<evidence type="ECO:0000313" key="1">
    <source>
        <dbReference type="EMBL" id="KAB0793273.1"/>
    </source>
</evidence>
<name>A0A5N4A7I2_PHOPY</name>
<dbReference type="AlphaFoldDB" id="A0A5N4A7I2"/>
<accession>A0A5N4A7I2</accession>